<feature type="compositionally biased region" description="Polar residues" evidence="1">
    <location>
        <begin position="146"/>
        <end position="160"/>
    </location>
</feature>
<feature type="compositionally biased region" description="Basic and acidic residues" evidence="1">
    <location>
        <begin position="161"/>
        <end position="172"/>
    </location>
</feature>
<feature type="region of interest" description="Disordered" evidence="1">
    <location>
        <begin position="122"/>
        <end position="184"/>
    </location>
</feature>
<dbReference type="RefSeq" id="WP_165011362.1">
    <property type="nucleotide sequence ID" value="NZ_JAALDL010000001.1"/>
</dbReference>
<dbReference type="EMBL" id="JAALDL010000001">
    <property type="protein sequence ID" value="NGN96223.1"/>
    <property type="molecule type" value="Genomic_DNA"/>
</dbReference>
<evidence type="ECO:0000256" key="1">
    <source>
        <dbReference type="SAM" id="MobiDB-lite"/>
    </source>
</evidence>
<feature type="compositionally biased region" description="Polar residues" evidence="1">
    <location>
        <begin position="173"/>
        <end position="184"/>
    </location>
</feature>
<dbReference type="Proteomes" id="UP000473008">
    <property type="component" value="Unassembled WGS sequence"/>
</dbReference>
<evidence type="ECO:0000313" key="2">
    <source>
        <dbReference type="EMBL" id="NGN96223.1"/>
    </source>
</evidence>
<feature type="compositionally biased region" description="Basic and acidic residues" evidence="1">
    <location>
        <begin position="27"/>
        <end position="47"/>
    </location>
</feature>
<name>A0A6M1R1R6_9GAMM</name>
<gene>
    <name evidence="2" type="ORF">G5S52_00705</name>
</gene>
<reference evidence="2 3" key="1">
    <citation type="submission" date="2020-02" db="EMBL/GenBank/DDBJ databases">
        <title>The draft genome of Grimontia sedimenta sp. nov., isolated from benthic sediments near coral reefs south of Kuwait.</title>
        <authorList>
            <person name="Mahmoud H.M."/>
            <person name="Jose L."/>
            <person name="Eapen S."/>
        </authorList>
    </citation>
    <scope>NUCLEOTIDE SEQUENCE [LARGE SCALE GENOMIC DNA]</scope>
    <source>
        <strain evidence="2 3">S25</strain>
    </source>
</reference>
<accession>A0A6M1R1R6</accession>
<comment type="caution">
    <text evidence="2">The sequence shown here is derived from an EMBL/GenBank/DDBJ whole genome shotgun (WGS) entry which is preliminary data.</text>
</comment>
<feature type="region of interest" description="Disordered" evidence="1">
    <location>
        <begin position="21"/>
        <end position="86"/>
    </location>
</feature>
<feature type="compositionally biased region" description="Polar residues" evidence="1">
    <location>
        <begin position="64"/>
        <end position="73"/>
    </location>
</feature>
<proteinExistence type="predicted"/>
<dbReference type="AlphaFoldDB" id="A0A6M1R1R6"/>
<sequence>MKKTKRIIWVPYGYRRRSVIRKASRTSHSESDLPTRSSEETFERGQERTSSNSCEIQVKAKGTEITNTEPASSSKKENTSKVASFSPDFNPYKAYLNDMMHCLSGIPAETFIYEPRITKESEQVVPTDEPQNSTNPNDVDDAETAKLNNASTVNDTGSDESISRKNEARGSDKQTAPNADTQSEQKFTQVLKKKNHEAPELANISNQCDTKLTTRYLQSDKPDVCRGSESQQGKLVLKPHLRWLTGIRPCLLAK</sequence>
<evidence type="ECO:0000313" key="3">
    <source>
        <dbReference type="Proteomes" id="UP000473008"/>
    </source>
</evidence>
<protein>
    <submittedName>
        <fullName evidence="2">Uncharacterized protein</fullName>
    </submittedName>
</protein>
<organism evidence="2 3">
    <name type="scientific">Grimontia sedimenti</name>
    <dbReference type="NCBI Taxonomy" id="2711294"/>
    <lineage>
        <taxon>Bacteria</taxon>
        <taxon>Pseudomonadati</taxon>
        <taxon>Pseudomonadota</taxon>
        <taxon>Gammaproteobacteria</taxon>
        <taxon>Vibrionales</taxon>
        <taxon>Vibrionaceae</taxon>
        <taxon>Grimontia</taxon>
    </lineage>
</organism>
<keyword evidence="3" id="KW-1185">Reference proteome</keyword>